<dbReference type="Proteomes" id="UP000184546">
    <property type="component" value="Unassembled WGS sequence"/>
</dbReference>
<dbReference type="RefSeq" id="XP_020054785.1">
    <property type="nucleotide sequence ID" value="XM_020203729.1"/>
</dbReference>
<keyword evidence="2" id="KW-1185">Reference proteome</keyword>
<name>A0A1L9WQH4_ASPA1</name>
<dbReference type="PANTHER" id="PTHR11799">
    <property type="entry name" value="PARAOXONASE"/>
    <property type="match status" value="1"/>
</dbReference>
<sequence>MGLSTRIATIVLGLAVLLGWLTDRHTLIWLTVNNHPSRLPQVSKFADQKIVLADRIRNCEDVHLDTQRGFAILSCDPGRDTWNTVMGTFINATNPGTLYLYNYASTFDSTSDENNLHPLPLTNFPTTSRQTFHPLGLAYDPKTLQLFVANHAPTGSAIELFTLDPNSQAPSLRHEKTITHPLLHGPNALLAISEHELYITNDHRFTQRASPLLAALETYSAYPGGTVVYANLQTDTYKVVAHLPYANGIAALNHTHVAVASTTSPSVTVYRIDSATKDLEKTLSFRTRCLVDNLSTDGKGKLILAGHPFFPAVAKVAKTNWAVDFEGNGKGKPVAERGRAPSWVAQWDGNVEGRVEDLFVGEEFGTSSTAVRDVKRGLGVVSGLYERGVLVWKE</sequence>
<reference evidence="2" key="1">
    <citation type="journal article" date="2017" name="Genome Biol.">
        <title>Comparative genomics reveals high biological diversity and specific adaptations in the industrially and medically important fungal genus Aspergillus.</title>
        <authorList>
            <person name="de Vries R.P."/>
            <person name="Riley R."/>
            <person name="Wiebenga A."/>
            <person name="Aguilar-Osorio G."/>
            <person name="Amillis S."/>
            <person name="Uchima C.A."/>
            <person name="Anderluh G."/>
            <person name="Asadollahi M."/>
            <person name="Askin M."/>
            <person name="Barry K."/>
            <person name="Battaglia E."/>
            <person name="Bayram O."/>
            <person name="Benocci T."/>
            <person name="Braus-Stromeyer S.A."/>
            <person name="Caldana C."/>
            <person name="Canovas D."/>
            <person name="Cerqueira G.C."/>
            <person name="Chen F."/>
            <person name="Chen W."/>
            <person name="Choi C."/>
            <person name="Clum A."/>
            <person name="Dos Santos R.A."/>
            <person name="Damasio A.R."/>
            <person name="Diallinas G."/>
            <person name="Emri T."/>
            <person name="Fekete E."/>
            <person name="Flipphi M."/>
            <person name="Freyberg S."/>
            <person name="Gallo A."/>
            <person name="Gournas C."/>
            <person name="Habgood R."/>
            <person name="Hainaut M."/>
            <person name="Harispe M.L."/>
            <person name="Henrissat B."/>
            <person name="Hilden K.S."/>
            <person name="Hope R."/>
            <person name="Hossain A."/>
            <person name="Karabika E."/>
            <person name="Karaffa L."/>
            <person name="Karanyi Z."/>
            <person name="Krasevec N."/>
            <person name="Kuo A."/>
            <person name="Kusch H."/>
            <person name="LaButti K."/>
            <person name="Lagendijk E.L."/>
            <person name="Lapidus A."/>
            <person name="Levasseur A."/>
            <person name="Lindquist E."/>
            <person name="Lipzen A."/>
            <person name="Logrieco A.F."/>
            <person name="MacCabe A."/>
            <person name="Maekelae M.R."/>
            <person name="Malavazi I."/>
            <person name="Melin P."/>
            <person name="Meyer V."/>
            <person name="Mielnichuk N."/>
            <person name="Miskei M."/>
            <person name="Molnar A.P."/>
            <person name="Mule G."/>
            <person name="Ngan C.Y."/>
            <person name="Orejas M."/>
            <person name="Orosz E."/>
            <person name="Ouedraogo J.P."/>
            <person name="Overkamp K.M."/>
            <person name="Park H.-S."/>
            <person name="Perrone G."/>
            <person name="Piumi F."/>
            <person name="Punt P.J."/>
            <person name="Ram A.F."/>
            <person name="Ramon A."/>
            <person name="Rauscher S."/>
            <person name="Record E."/>
            <person name="Riano-Pachon D.M."/>
            <person name="Robert V."/>
            <person name="Roehrig J."/>
            <person name="Ruller R."/>
            <person name="Salamov A."/>
            <person name="Salih N.S."/>
            <person name="Samson R.A."/>
            <person name="Sandor E."/>
            <person name="Sanguinetti M."/>
            <person name="Schuetze T."/>
            <person name="Sepcic K."/>
            <person name="Shelest E."/>
            <person name="Sherlock G."/>
            <person name="Sophianopoulou V."/>
            <person name="Squina F.M."/>
            <person name="Sun H."/>
            <person name="Susca A."/>
            <person name="Todd R.B."/>
            <person name="Tsang A."/>
            <person name="Unkles S.E."/>
            <person name="van de Wiele N."/>
            <person name="van Rossen-Uffink D."/>
            <person name="Oliveira J.V."/>
            <person name="Vesth T.C."/>
            <person name="Visser J."/>
            <person name="Yu J.-H."/>
            <person name="Zhou M."/>
            <person name="Andersen M.R."/>
            <person name="Archer D.B."/>
            <person name="Baker S.E."/>
            <person name="Benoit I."/>
            <person name="Brakhage A.A."/>
            <person name="Braus G.H."/>
            <person name="Fischer R."/>
            <person name="Frisvad J.C."/>
            <person name="Goldman G.H."/>
            <person name="Houbraken J."/>
            <person name="Oakley B."/>
            <person name="Pocsi I."/>
            <person name="Scazzocchio C."/>
            <person name="Seiboth B."/>
            <person name="vanKuyk P.A."/>
            <person name="Wortman J."/>
            <person name="Dyer P.S."/>
            <person name="Grigoriev I.V."/>
        </authorList>
    </citation>
    <scope>NUCLEOTIDE SEQUENCE [LARGE SCALE GENOMIC DNA]</scope>
    <source>
        <strain evidence="2">ATCC 16872 / CBS 172.66 / WB 5094</strain>
    </source>
</reference>
<dbReference type="OMA" id="NDHYITK"/>
<dbReference type="AlphaFoldDB" id="A0A1L9WQH4"/>
<dbReference type="SUPFAM" id="SSF63829">
    <property type="entry name" value="Calcium-dependent phosphotriesterase"/>
    <property type="match status" value="1"/>
</dbReference>
<dbReference type="GeneID" id="30977543"/>
<dbReference type="EMBL" id="KV878980">
    <property type="protein sequence ID" value="OJJ98445.1"/>
    <property type="molecule type" value="Genomic_DNA"/>
</dbReference>
<dbReference type="Gene3D" id="2.120.10.30">
    <property type="entry name" value="TolB, C-terminal domain"/>
    <property type="match status" value="1"/>
</dbReference>
<accession>A0A1L9WQH4</accession>
<evidence type="ECO:0008006" key="3">
    <source>
        <dbReference type="Google" id="ProtNLM"/>
    </source>
</evidence>
<dbReference type="InterPro" id="IPR011042">
    <property type="entry name" value="6-blade_b-propeller_TolB-like"/>
</dbReference>
<proteinExistence type="predicted"/>
<organism evidence="1 2">
    <name type="scientific">Aspergillus aculeatus (strain ATCC 16872 / CBS 172.66 / WB 5094)</name>
    <dbReference type="NCBI Taxonomy" id="690307"/>
    <lineage>
        <taxon>Eukaryota</taxon>
        <taxon>Fungi</taxon>
        <taxon>Dikarya</taxon>
        <taxon>Ascomycota</taxon>
        <taxon>Pezizomycotina</taxon>
        <taxon>Eurotiomycetes</taxon>
        <taxon>Eurotiomycetidae</taxon>
        <taxon>Eurotiales</taxon>
        <taxon>Aspergillaceae</taxon>
        <taxon>Aspergillus</taxon>
        <taxon>Aspergillus subgen. Circumdati</taxon>
    </lineage>
</organism>
<evidence type="ECO:0000313" key="1">
    <source>
        <dbReference type="EMBL" id="OJJ98445.1"/>
    </source>
</evidence>
<protein>
    <recommendedName>
        <fullName evidence="3">Calcium-dependent phosphotriesterase</fullName>
    </recommendedName>
</protein>
<dbReference type="VEuPathDB" id="FungiDB:ASPACDRAFT_61958"/>
<gene>
    <name evidence="1" type="ORF">ASPACDRAFT_61958</name>
</gene>
<dbReference type="OrthoDB" id="5307922at2759"/>
<dbReference type="InterPro" id="IPR051288">
    <property type="entry name" value="Serum_paraoxonase/arylesterase"/>
</dbReference>
<dbReference type="PANTHER" id="PTHR11799:SF30">
    <property type="entry name" value="SERUM PARAOXONASE_ARYLESTERASE 2"/>
    <property type="match status" value="1"/>
</dbReference>
<evidence type="ECO:0000313" key="2">
    <source>
        <dbReference type="Proteomes" id="UP000184546"/>
    </source>
</evidence>